<accession>A0A2B8BE64</accession>
<dbReference type="EMBL" id="PDKW01000042">
    <property type="protein sequence ID" value="PGH55833.1"/>
    <property type="molecule type" value="Genomic_DNA"/>
</dbReference>
<proteinExistence type="predicted"/>
<feature type="domain" description="Carbohydrate binding module xylan-binding" evidence="2">
    <location>
        <begin position="161"/>
        <end position="251"/>
    </location>
</feature>
<dbReference type="Gene3D" id="2.60.60.40">
    <property type="match status" value="2"/>
</dbReference>
<feature type="region of interest" description="Disordered" evidence="1">
    <location>
        <begin position="285"/>
        <end position="326"/>
    </location>
</feature>
<dbReference type="Proteomes" id="UP000225379">
    <property type="component" value="Unassembled WGS sequence"/>
</dbReference>
<protein>
    <recommendedName>
        <fullName evidence="2">Carbohydrate binding module xylan-binding domain-containing protein</fullName>
    </recommendedName>
</protein>
<sequence length="927" mass="98944">MPMPSTGSNLIDVTFAIDAWGQAAGGIWPHLALKLDGATIGQATVNSSTAGRYTITAKVAAGSAHNLQLVYDNDGVVGGADRNLFVRAVAVNGTSIAVTDPSVTYDKGAVDGKDVVKGQEGLYWGGALNMPLPASLFPVPTATDAAEAVVATPAATKSFSVVVNAWGTSAGGVPPHFKLLVDGKMVGDAKVAATSQTAYKFTVDLDPALAHKVQVQYDNDAVVNGQDRSLYVGSVVVNGHSVASTAAGVTYDRGALDGKDVIAGQQGLWWNGTLSIPVSKDMLASGATTTPTAPTAPTTPTIPTAPAATLPKNDHSASAGVSSERPPLMSDVSTISWGADRGLAPQHLFWESVPDYANAAHLKETRDVAAGHLADGVMPLIGLQLWEDTFEFSQNGGEFANLGGHKAWVSWVKAHPQYLGRDGDGNVLNSDSSNPYGWGYVSPLMPLDAKDAPAGWTGGTAHYADWMADKLGRLSALTGTRGYELADFFDGSPHSGVMDFFNSRMIAEFSSKTGIKVAGSTLAQQAQDIVDNHPTQWLDYFVDGWAYGWKALDDAIVKNTGKAAWLTTQVSFTPAAMREFAGVDARVIADKMNEKDILFNVQTLERFEMQHKQAPASYEQAMLGIHAARAPDAHFGHMMSSSEDDYWGAVNSLYTGVTGTVRDELGWGRLEQTWLQSGWTMIADDQGGVRRAAEQWSRSYHDWGEVKQPWLDMLRDIVPTRPFGPALYYSANAEKAMNALEPAGNSIGNAYLGELLEPITKLHDAGVPFGYYVSDAALSSMTKASAPSAFIIPQATYEGHTLFSDAEIAALKAKAPVLIGDEALNYHHPLSFTDKDPDAQITGYGFYDQKDRLIVVASDRVDFNDTAARKAVATHVELQLANGHYTVQDLMHNTTQGFDVVNGVGGFDTTISRWDTGVYAITHDVVA</sequence>
<dbReference type="Pfam" id="PF16841">
    <property type="entry name" value="CBM60"/>
    <property type="match status" value="2"/>
</dbReference>
<dbReference type="OrthoDB" id="7292168at2"/>
<reference evidence="4" key="1">
    <citation type="submission" date="2017-10" db="EMBL/GenBank/DDBJ databases">
        <authorList>
            <person name="Kravchenko I.K."/>
            <person name="Grouzdev D.S."/>
        </authorList>
    </citation>
    <scope>NUCLEOTIDE SEQUENCE [LARGE SCALE GENOMIC DNA]</scope>
    <source>
        <strain evidence="4">B2</strain>
    </source>
</reference>
<gene>
    <name evidence="3" type="ORF">CRT60_21485</name>
</gene>
<feature type="compositionally biased region" description="Low complexity" evidence="1">
    <location>
        <begin position="287"/>
        <end position="309"/>
    </location>
</feature>
<feature type="domain" description="Carbohydrate binding module xylan-binding" evidence="2">
    <location>
        <begin position="14"/>
        <end position="105"/>
    </location>
</feature>
<keyword evidence="4" id="KW-1185">Reference proteome</keyword>
<evidence type="ECO:0000313" key="4">
    <source>
        <dbReference type="Proteomes" id="UP000225379"/>
    </source>
</evidence>
<comment type="caution">
    <text evidence="3">The sequence shown here is derived from an EMBL/GenBank/DDBJ whole genome shotgun (WGS) entry which is preliminary data.</text>
</comment>
<evidence type="ECO:0000259" key="2">
    <source>
        <dbReference type="Pfam" id="PF16841"/>
    </source>
</evidence>
<dbReference type="InterPro" id="IPR031768">
    <property type="entry name" value="CBM60_xylan-bd"/>
</dbReference>
<evidence type="ECO:0000313" key="3">
    <source>
        <dbReference type="EMBL" id="PGH55833.1"/>
    </source>
</evidence>
<evidence type="ECO:0000256" key="1">
    <source>
        <dbReference type="SAM" id="MobiDB-lite"/>
    </source>
</evidence>
<name>A0A2B8BE64_9PROT</name>
<dbReference type="AlphaFoldDB" id="A0A2B8BE64"/>
<organism evidence="3 4">
    <name type="scientific">Azospirillum palustre</name>
    <dbReference type="NCBI Taxonomy" id="2044885"/>
    <lineage>
        <taxon>Bacteria</taxon>
        <taxon>Pseudomonadati</taxon>
        <taxon>Pseudomonadota</taxon>
        <taxon>Alphaproteobacteria</taxon>
        <taxon>Rhodospirillales</taxon>
        <taxon>Azospirillaceae</taxon>
        <taxon>Azospirillum</taxon>
    </lineage>
</organism>